<evidence type="ECO:0000313" key="2">
    <source>
        <dbReference type="Proteomes" id="UP000545761"/>
    </source>
</evidence>
<dbReference type="InterPro" id="IPR021466">
    <property type="entry name" value="Put_rhamnosyl_transferase"/>
</dbReference>
<gene>
    <name evidence="1" type="ORF">H1D24_05040</name>
</gene>
<dbReference type="Proteomes" id="UP000545761">
    <property type="component" value="Unassembled WGS sequence"/>
</dbReference>
<sequence>MAVEHILLTRFNVRFMDDQEPPPEEWVAARFPIFRDLCLPSVRRQRRAPRQWFVFCDARTPQRWRGQIEKLSADGVFQPVWVEGGFGPTSVNKAISTAGLGRQKYLITSRLDCDDALAPHYVEAVQRQLGKVDGAYFVNLVFGYQMSAGRFYLRPYIANPFISYIEPNLPGRPWGTVFCRSHHMITDHPQVQVRCRPAWLQVIHGHNLANQVTGIRSAGRMPARLFGVPEQYLTNNDSVVTMAAEHAASALRFVTGSLQDDAKRARLRNAIRSHLTN</sequence>
<reference evidence="1 2" key="1">
    <citation type="submission" date="2020-07" db="EMBL/GenBank/DDBJ databases">
        <title>Streptomyces isolated from Indian soil.</title>
        <authorList>
            <person name="Mandal S."/>
            <person name="Maiti P.K."/>
        </authorList>
    </citation>
    <scope>NUCLEOTIDE SEQUENCE [LARGE SCALE GENOMIC DNA]</scope>
    <source>
        <strain evidence="1 2">PSKA28</strain>
    </source>
</reference>
<evidence type="ECO:0008006" key="3">
    <source>
        <dbReference type="Google" id="ProtNLM"/>
    </source>
</evidence>
<comment type="caution">
    <text evidence="1">The sequence shown here is derived from an EMBL/GenBank/DDBJ whole genome shotgun (WGS) entry which is preliminary data.</text>
</comment>
<name>A0A7W0DHH9_9ACTN</name>
<dbReference type="Pfam" id="PF11316">
    <property type="entry name" value="Rhamno_transf"/>
    <property type="match status" value="1"/>
</dbReference>
<protein>
    <recommendedName>
        <fullName evidence="3">Glycosyltransferase</fullName>
    </recommendedName>
</protein>
<proteinExistence type="predicted"/>
<organism evidence="1 2">
    <name type="scientific">Streptomyces himalayensis subsp. himalayensis</name>
    <dbReference type="NCBI Taxonomy" id="2756131"/>
    <lineage>
        <taxon>Bacteria</taxon>
        <taxon>Bacillati</taxon>
        <taxon>Actinomycetota</taxon>
        <taxon>Actinomycetes</taxon>
        <taxon>Kitasatosporales</taxon>
        <taxon>Streptomycetaceae</taxon>
        <taxon>Streptomyces</taxon>
        <taxon>Streptomyces himalayensis</taxon>
    </lineage>
</organism>
<dbReference type="AlphaFoldDB" id="A0A7W0DHH9"/>
<dbReference type="RefSeq" id="WP_181656140.1">
    <property type="nucleotide sequence ID" value="NZ_JACEHE010000002.1"/>
</dbReference>
<accession>A0A7W0DHH9</accession>
<dbReference type="EMBL" id="JACEHE010000002">
    <property type="protein sequence ID" value="MBA2945206.1"/>
    <property type="molecule type" value="Genomic_DNA"/>
</dbReference>
<evidence type="ECO:0000313" key="1">
    <source>
        <dbReference type="EMBL" id="MBA2945206.1"/>
    </source>
</evidence>